<sequence length="400" mass="44640">MLASVLDDDSHYWTESLRTSTPGRYVQETGPILLTNSLQTVTQCALCMESIISTDSREICAIQRPYMIEMLGRSPVELCHSDCLRCRFCRDLIAVYDEPGTCKTVRCWISGLGVACAVCRQRLTHCARCIQPLQYHSNVQNLGSTRFHLECLTCSVCSRVLVQGDRCVITHSDEVHGLGVVCIEHVMEQTLSQMTQLDHHRTDETVESPDSHQYPLERPRTLSVGSADSGLSVSAGTTSTGEMDLCNGSLLDWSTRNHLPEKLENVEIKNEDIANPVSPNSEQELSTTNSHNTSADSVEMRNTEHVLPDQSGVDQLNSPNASVEQDYVTHGNTAHRLLPKTGQRKPRTSFHPIQLSILRAYFLRDPHPTSGQLNDLAELIQLDRKQVQVSQISKTFERKG</sequence>
<feature type="compositionally biased region" description="Polar residues" evidence="12">
    <location>
        <begin position="277"/>
        <end position="295"/>
    </location>
</feature>
<dbReference type="Gene3D" id="1.10.10.60">
    <property type="entry name" value="Homeodomain-like"/>
    <property type="match status" value="1"/>
</dbReference>
<dbReference type="GO" id="GO:0000981">
    <property type="term" value="F:DNA-binding transcription factor activity, RNA polymerase II-specific"/>
    <property type="evidence" value="ECO:0007669"/>
    <property type="project" value="TreeGrafter"/>
</dbReference>
<dbReference type="AlphaFoldDB" id="A0A4E0RJI3"/>
<evidence type="ECO:0000256" key="3">
    <source>
        <dbReference type="ARBA" id="ARBA00022737"/>
    </source>
</evidence>
<evidence type="ECO:0000256" key="6">
    <source>
        <dbReference type="ARBA" id="ARBA00023125"/>
    </source>
</evidence>
<dbReference type="EMBL" id="JXXN02000305">
    <property type="protein sequence ID" value="THD27845.1"/>
    <property type="molecule type" value="Genomic_DNA"/>
</dbReference>
<organism evidence="15 16">
    <name type="scientific">Fasciola hepatica</name>
    <name type="common">Liver fluke</name>
    <dbReference type="NCBI Taxonomy" id="6192"/>
    <lineage>
        <taxon>Eukaryota</taxon>
        <taxon>Metazoa</taxon>
        <taxon>Spiralia</taxon>
        <taxon>Lophotrochozoa</taxon>
        <taxon>Platyhelminthes</taxon>
        <taxon>Trematoda</taxon>
        <taxon>Digenea</taxon>
        <taxon>Plagiorchiida</taxon>
        <taxon>Echinostomata</taxon>
        <taxon>Echinostomatoidea</taxon>
        <taxon>Fasciolidae</taxon>
        <taxon>Fasciola</taxon>
    </lineage>
</organism>
<evidence type="ECO:0000313" key="16">
    <source>
        <dbReference type="Proteomes" id="UP000230066"/>
    </source>
</evidence>
<gene>
    <name evidence="15" type="ORF">D915_001209</name>
</gene>
<evidence type="ECO:0000256" key="1">
    <source>
        <dbReference type="ARBA" id="ARBA00004123"/>
    </source>
</evidence>
<dbReference type="PROSITE" id="PS00478">
    <property type="entry name" value="LIM_DOMAIN_1"/>
    <property type="match status" value="1"/>
</dbReference>
<feature type="DNA-binding region" description="Homeobox" evidence="9">
    <location>
        <begin position="343"/>
        <end position="390"/>
    </location>
</feature>
<evidence type="ECO:0000259" key="13">
    <source>
        <dbReference type="PROSITE" id="PS50023"/>
    </source>
</evidence>
<keyword evidence="4 10" id="KW-0862">Zinc</keyword>
<feature type="domain" description="Homeobox" evidence="14">
    <location>
        <begin position="341"/>
        <end position="389"/>
    </location>
</feature>
<dbReference type="Pfam" id="PF00046">
    <property type="entry name" value="Homeodomain"/>
    <property type="match status" value="1"/>
</dbReference>
<keyword evidence="16" id="KW-1185">Reference proteome</keyword>
<evidence type="ECO:0000256" key="9">
    <source>
        <dbReference type="PROSITE-ProRule" id="PRU00108"/>
    </source>
</evidence>
<dbReference type="Pfam" id="PF00412">
    <property type="entry name" value="LIM"/>
    <property type="match status" value="1"/>
</dbReference>
<dbReference type="CDD" id="cd00086">
    <property type="entry name" value="homeodomain"/>
    <property type="match status" value="1"/>
</dbReference>
<comment type="caution">
    <text evidence="15">The sequence shown here is derived from an EMBL/GenBank/DDBJ whole genome shotgun (WGS) entry which is preliminary data.</text>
</comment>
<evidence type="ECO:0000259" key="14">
    <source>
        <dbReference type="PROSITE" id="PS50071"/>
    </source>
</evidence>
<dbReference type="GO" id="GO:0030182">
    <property type="term" value="P:neuron differentiation"/>
    <property type="evidence" value="ECO:0007669"/>
    <property type="project" value="TreeGrafter"/>
</dbReference>
<dbReference type="SMART" id="SM00389">
    <property type="entry name" value="HOX"/>
    <property type="match status" value="1"/>
</dbReference>
<evidence type="ECO:0000256" key="12">
    <source>
        <dbReference type="SAM" id="MobiDB-lite"/>
    </source>
</evidence>
<keyword evidence="7 9" id="KW-0371">Homeobox</keyword>
<dbReference type="Proteomes" id="UP000230066">
    <property type="component" value="Unassembled WGS sequence"/>
</dbReference>
<dbReference type="SUPFAM" id="SSF46689">
    <property type="entry name" value="Homeodomain-like"/>
    <property type="match status" value="1"/>
</dbReference>
<dbReference type="PANTHER" id="PTHR24208">
    <property type="entry name" value="LIM/HOMEOBOX PROTEIN LHX"/>
    <property type="match status" value="1"/>
</dbReference>
<feature type="domain" description="LIM zinc-binding" evidence="13">
    <location>
        <begin position="124"/>
        <end position="193"/>
    </location>
</feature>
<evidence type="ECO:0000313" key="15">
    <source>
        <dbReference type="EMBL" id="THD27845.1"/>
    </source>
</evidence>
<accession>A0A4E0RJI3</accession>
<protein>
    <recommendedName>
        <fullName evidence="17">Homeobox domain protein</fullName>
    </recommendedName>
</protein>
<dbReference type="InterPro" id="IPR001356">
    <property type="entry name" value="HD"/>
</dbReference>
<evidence type="ECO:0000256" key="4">
    <source>
        <dbReference type="ARBA" id="ARBA00022833"/>
    </source>
</evidence>
<keyword evidence="8 9" id="KW-0539">Nucleus</keyword>
<name>A0A4E0RJI3_FASHE</name>
<reference evidence="15" key="1">
    <citation type="submission" date="2019-03" db="EMBL/GenBank/DDBJ databases">
        <title>Improved annotation for the trematode Fasciola hepatica.</title>
        <authorList>
            <person name="Choi Y.-J."/>
            <person name="Martin J."/>
            <person name="Mitreva M."/>
        </authorList>
    </citation>
    <scope>NUCLEOTIDE SEQUENCE [LARGE SCALE GENOMIC DNA]</scope>
</reference>
<dbReference type="Gene3D" id="2.10.110.10">
    <property type="entry name" value="Cysteine Rich Protein"/>
    <property type="match status" value="1"/>
</dbReference>
<dbReference type="InterPro" id="IPR009057">
    <property type="entry name" value="Homeodomain-like_sf"/>
</dbReference>
<feature type="region of interest" description="Disordered" evidence="12">
    <location>
        <begin position="267"/>
        <end position="295"/>
    </location>
</feature>
<dbReference type="GO" id="GO:0005634">
    <property type="term" value="C:nucleus"/>
    <property type="evidence" value="ECO:0007669"/>
    <property type="project" value="UniProtKB-SubCell"/>
</dbReference>
<dbReference type="PANTHER" id="PTHR24208:SF127">
    <property type="entry name" value="LIM_HOMEOBOX PROTEIN AWH"/>
    <property type="match status" value="1"/>
</dbReference>
<dbReference type="PROSITE" id="PS50071">
    <property type="entry name" value="HOMEOBOX_2"/>
    <property type="match status" value="1"/>
</dbReference>
<evidence type="ECO:0000256" key="10">
    <source>
        <dbReference type="PROSITE-ProRule" id="PRU00125"/>
    </source>
</evidence>
<feature type="region of interest" description="Disordered" evidence="12">
    <location>
        <begin position="195"/>
        <end position="239"/>
    </location>
</feature>
<evidence type="ECO:0008006" key="17">
    <source>
        <dbReference type="Google" id="ProtNLM"/>
    </source>
</evidence>
<keyword evidence="5 10" id="KW-0440">LIM domain</keyword>
<feature type="compositionally biased region" description="Polar residues" evidence="12">
    <location>
        <begin position="223"/>
        <end position="239"/>
    </location>
</feature>
<evidence type="ECO:0000256" key="7">
    <source>
        <dbReference type="ARBA" id="ARBA00023155"/>
    </source>
</evidence>
<dbReference type="InterPro" id="IPR001781">
    <property type="entry name" value="Znf_LIM"/>
</dbReference>
<evidence type="ECO:0000256" key="11">
    <source>
        <dbReference type="RuleBase" id="RU000682"/>
    </source>
</evidence>
<keyword evidence="3" id="KW-0677">Repeat</keyword>
<evidence type="ECO:0000256" key="2">
    <source>
        <dbReference type="ARBA" id="ARBA00022723"/>
    </source>
</evidence>
<dbReference type="PROSITE" id="PS50023">
    <property type="entry name" value="LIM_DOMAIN_2"/>
    <property type="match status" value="1"/>
</dbReference>
<keyword evidence="6 9" id="KW-0238">DNA-binding</keyword>
<evidence type="ECO:0000256" key="5">
    <source>
        <dbReference type="ARBA" id="ARBA00023038"/>
    </source>
</evidence>
<dbReference type="InterPro" id="IPR050453">
    <property type="entry name" value="LIM_Homeobox_TF"/>
</dbReference>
<comment type="subcellular location">
    <subcellularLocation>
        <location evidence="1 9 11">Nucleus</location>
    </subcellularLocation>
</comment>
<proteinExistence type="predicted"/>
<keyword evidence="2 10" id="KW-0479">Metal-binding</keyword>
<dbReference type="GO" id="GO:0046872">
    <property type="term" value="F:metal ion binding"/>
    <property type="evidence" value="ECO:0007669"/>
    <property type="project" value="UniProtKB-KW"/>
</dbReference>
<evidence type="ECO:0000256" key="8">
    <source>
        <dbReference type="ARBA" id="ARBA00023242"/>
    </source>
</evidence>
<dbReference type="GO" id="GO:0000977">
    <property type="term" value="F:RNA polymerase II transcription regulatory region sequence-specific DNA binding"/>
    <property type="evidence" value="ECO:0007669"/>
    <property type="project" value="TreeGrafter"/>
</dbReference>